<evidence type="ECO:0000256" key="4">
    <source>
        <dbReference type="ARBA" id="ARBA00022676"/>
    </source>
</evidence>
<accession>A0AA36CLN0</accession>
<comment type="similarity">
    <text evidence="3 11">Belongs to the glycosyltransferase 7 family.</text>
</comment>
<dbReference type="PANTHER" id="PTHR19300">
    <property type="entry name" value="BETA-1,4-GALACTOSYLTRANSFERASE"/>
    <property type="match status" value="1"/>
</dbReference>
<feature type="non-terminal residue" evidence="15">
    <location>
        <position position="372"/>
    </location>
</feature>
<comment type="pathway">
    <text evidence="2 11">Protein modification; protein glycosylation.</text>
</comment>
<evidence type="ECO:0000259" key="13">
    <source>
        <dbReference type="Pfam" id="PF02709"/>
    </source>
</evidence>
<dbReference type="GO" id="GO:0005975">
    <property type="term" value="P:carbohydrate metabolic process"/>
    <property type="evidence" value="ECO:0007669"/>
    <property type="project" value="InterPro"/>
</dbReference>
<gene>
    <name evidence="15" type="ORF">MSPICULIGERA_LOCUS9789</name>
</gene>
<dbReference type="Proteomes" id="UP001177023">
    <property type="component" value="Unassembled WGS sequence"/>
</dbReference>
<keyword evidence="10 11" id="KW-0325">Glycoprotein</keyword>
<keyword evidence="11" id="KW-0479">Metal-binding</keyword>
<comment type="cofactor">
    <cofactor evidence="11">
        <name>Mn(2+)</name>
        <dbReference type="ChEBI" id="CHEBI:29035"/>
    </cofactor>
</comment>
<dbReference type="GO" id="GO:0006688">
    <property type="term" value="P:glycosphingolipid biosynthetic process"/>
    <property type="evidence" value="ECO:0007669"/>
    <property type="project" value="TreeGrafter"/>
</dbReference>
<dbReference type="PRINTS" id="PR02050">
    <property type="entry name" value="B14GALTRFASE"/>
</dbReference>
<dbReference type="GO" id="GO:0008378">
    <property type="term" value="F:galactosyltransferase activity"/>
    <property type="evidence" value="ECO:0007669"/>
    <property type="project" value="TreeGrafter"/>
</dbReference>
<evidence type="ECO:0000256" key="1">
    <source>
        <dbReference type="ARBA" id="ARBA00004606"/>
    </source>
</evidence>
<organism evidence="15 16">
    <name type="scientific">Mesorhabditis spiculigera</name>
    <dbReference type="NCBI Taxonomy" id="96644"/>
    <lineage>
        <taxon>Eukaryota</taxon>
        <taxon>Metazoa</taxon>
        <taxon>Ecdysozoa</taxon>
        <taxon>Nematoda</taxon>
        <taxon>Chromadorea</taxon>
        <taxon>Rhabditida</taxon>
        <taxon>Rhabditina</taxon>
        <taxon>Rhabditomorpha</taxon>
        <taxon>Rhabditoidea</taxon>
        <taxon>Rhabditidae</taxon>
        <taxon>Mesorhabditinae</taxon>
        <taxon>Mesorhabditis</taxon>
    </lineage>
</organism>
<evidence type="ECO:0000313" key="16">
    <source>
        <dbReference type="Proteomes" id="UP001177023"/>
    </source>
</evidence>
<dbReference type="Gene3D" id="3.90.550.10">
    <property type="entry name" value="Spore Coat Polysaccharide Biosynthesis Protein SpsA, Chain A"/>
    <property type="match status" value="1"/>
</dbReference>
<evidence type="ECO:0000256" key="7">
    <source>
        <dbReference type="ARBA" id="ARBA00022968"/>
    </source>
</evidence>
<feature type="signal peptide" evidence="12">
    <location>
        <begin position="1"/>
        <end position="23"/>
    </location>
</feature>
<comment type="function">
    <text evidence="11">Catalyzes the transfer of galactose onto proteins or lipids.</text>
</comment>
<dbReference type="InterPro" id="IPR029044">
    <property type="entry name" value="Nucleotide-diphossugar_trans"/>
</dbReference>
<protein>
    <recommendedName>
        <fullName evidence="11">Beta-1,4-N-acetylgalactosaminyltransferase</fullName>
        <ecNumber evidence="11">2.4.1.-</ecNumber>
    </recommendedName>
    <alternativeName>
        <fullName evidence="11">Beta-4-GalNAcT</fullName>
    </alternativeName>
</protein>
<dbReference type="AlphaFoldDB" id="A0AA36CLN0"/>
<comment type="caution">
    <text evidence="15">The sequence shown here is derived from an EMBL/GenBank/DDBJ whole genome shotgun (WGS) entry which is preliminary data.</text>
</comment>
<evidence type="ECO:0000256" key="2">
    <source>
        <dbReference type="ARBA" id="ARBA00004922"/>
    </source>
</evidence>
<feature type="domain" description="Galactosyltransferase N-terminal" evidence="14">
    <location>
        <begin position="91"/>
        <end position="223"/>
    </location>
</feature>
<feature type="domain" description="Galactosyltransferase C-terminal" evidence="13">
    <location>
        <begin position="227"/>
        <end position="303"/>
    </location>
</feature>
<keyword evidence="7 11" id="KW-0735">Signal-anchor</keyword>
<evidence type="ECO:0000256" key="5">
    <source>
        <dbReference type="ARBA" id="ARBA00022679"/>
    </source>
</evidence>
<dbReference type="GO" id="GO:0016020">
    <property type="term" value="C:membrane"/>
    <property type="evidence" value="ECO:0007669"/>
    <property type="project" value="UniProtKB-SubCell"/>
</dbReference>
<keyword evidence="16" id="KW-1185">Reference proteome</keyword>
<keyword evidence="9" id="KW-0472">Membrane</keyword>
<keyword evidence="6" id="KW-0812">Transmembrane</keyword>
<evidence type="ECO:0000256" key="8">
    <source>
        <dbReference type="ARBA" id="ARBA00022989"/>
    </source>
</evidence>
<evidence type="ECO:0000256" key="9">
    <source>
        <dbReference type="ARBA" id="ARBA00023136"/>
    </source>
</evidence>
<dbReference type="InterPro" id="IPR027995">
    <property type="entry name" value="Galactosyl_T_N"/>
</dbReference>
<keyword evidence="11" id="KW-0464">Manganese</keyword>
<dbReference type="GO" id="GO:0005794">
    <property type="term" value="C:Golgi apparatus"/>
    <property type="evidence" value="ECO:0007669"/>
    <property type="project" value="TreeGrafter"/>
</dbReference>
<dbReference type="PANTHER" id="PTHR19300:SF57">
    <property type="entry name" value="BETA-1,4-N-ACETYLGALACTOSAMINYLTRANSFERASE"/>
    <property type="match status" value="1"/>
</dbReference>
<dbReference type="GO" id="GO:0033842">
    <property type="term" value="F:N-acetyl-beta-glucosaminyl-derivative 4-beta-N-acetylgalactosaminyltransferase activity"/>
    <property type="evidence" value="ECO:0007669"/>
    <property type="project" value="TreeGrafter"/>
</dbReference>
<dbReference type="SUPFAM" id="SSF53448">
    <property type="entry name" value="Nucleotide-diphospho-sugar transferases"/>
    <property type="match status" value="1"/>
</dbReference>
<evidence type="ECO:0000313" key="15">
    <source>
        <dbReference type="EMBL" id="CAJ0571380.1"/>
    </source>
</evidence>
<evidence type="ECO:0000256" key="6">
    <source>
        <dbReference type="ARBA" id="ARBA00022692"/>
    </source>
</evidence>
<dbReference type="EC" id="2.4.1.-" evidence="11"/>
<dbReference type="GO" id="GO:0046872">
    <property type="term" value="F:metal ion binding"/>
    <property type="evidence" value="ECO:0007669"/>
    <property type="project" value="UniProtKB-UniRule"/>
</dbReference>
<evidence type="ECO:0000259" key="14">
    <source>
        <dbReference type="Pfam" id="PF13733"/>
    </source>
</evidence>
<evidence type="ECO:0000256" key="10">
    <source>
        <dbReference type="ARBA" id="ARBA00023180"/>
    </source>
</evidence>
<evidence type="ECO:0000256" key="11">
    <source>
        <dbReference type="RuleBase" id="RU368121"/>
    </source>
</evidence>
<dbReference type="InterPro" id="IPR003859">
    <property type="entry name" value="Galactosyl_T"/>
</dbReference>
<name>A0AA36CLN0_9BILA</name>
<dbReference type="EMBL" id="CATQJA010002560">
    <property type="protein sequence ID" value="CAJ0571380.1"/>
    <property type="molecule type" value="Genomic_DNA"/>
</dbReference>
<sequence>MNFRTRALLALLCGLATIHWIISYCSDGGLFSVVTDYEEPGEVTQRELELAVFEPTLRDPATRLLEENSTFAVNSTDDSVFHMQPSTLTQCPVHPPNLVGPIRVFMEEAKMEDLEKAFPTLEVGGHSTPTNCLSRHRVAVIVPFRDRLPHLRILLHNLIGLLQKQQIDFAVFTVEPIHNNTFNRAKLMNIGYKEALKLYPWNCFIFHDVDLIPEDDRNLYSCPQQPRHMSVAIDKFKYILPYRSIFGGISAMTKEHMEKMNGFSNDYWGWGGEDDDMSSRVVYAGYKISRYPKAIARYKMIKHSEEKKSNPVNPCRHKLMGKTRRRYKKDGLANLRYKTIRVDRNPLYTHIEVDMYEKESRAELAKAGFPGC</sequence>
<keyword evidence="4 11" id="KW-0328">Glycosyltransferase</keyword>
<dbReference type="CDD" id="cd00899">
    <property type="entry name" value="b4GalT"/>
    <property type="match status" value="1"/>
</dbReference>
<proteinExistence type="inferred from homology"/>
<evidence type="ECO:0000256" key="3">
    <source>
        <dbReference type="ARBA" id="ARBA00005735"/>
    </source>
</evidence>
<evidence type="ECO:0000256" key="12">
    <source>
        <dbReference type="SAM" id="SignalP"/>
    </source>
</evidence>
<dbReference type="InterPro" id="IPR027791">
    <property type="entry name" value="Galactosyl_T_C"/>
</dbReference>
<dbReference type="Pfam" id="PF02709">
    <property type="entry name" value="Glyco_transf_7C"/>
    <property type="match status" value="1"/>
</dbReference>
<keyword evidence="5 11" id="KW-0808">Transferase</keyword>
<reference evidence="15" key="1">
    <citation type="submission" date="2023-06" db="EMBL/GenBank/DDBJ databases">
        <authorList>
            <person name="Delattre M."/>
        </authorList>
    </citation>
    <scope>NUCLEOTIDE SEQUENCE</scope>
    <source>
        <strain evidence="15">AF72</strain>
    </source>
</reference>
<keyword evidence="12" id="KW-0732">Signal</keyword>
<dbReference type="Pfam" id="PF13733">
    <property type="entry name" value="Glyco_transf_7N"/>
    <property type="match status" value="1"/>
</dbReference>
<comment type="subcellular location">
    <subcellularLocation>
        <location evidence="1 11">Membrane</location>
        <topology evidence="1 11">Single-pass type II membrane protein</topology>
    </subcellularLocation>
</comment>
<feature type="chain" id="PRO_5041335490" description="Beta-1,4-N-acetylgalactosaminyltransferase" evidence="12">
    <location>
        <begin position="24"/>
        <end position="372"/>
    </location>
</feature>
<keyword evidence="8" id="KW-1133">Transmembrane helix</keyword>